<dbReference type="Proteomes" id="UP001341840">
    <property type="component" value="Unassembled WGS sequence"/>
</dbReference>
<proteinExistence type="predicted"/>
<name>A0ABU6XUV0_9FABA</name>
<organism evidence="1 2">
    <name type="scientific">Stylosanthes scabra</name>
    <dbReference type="NCBI Taxonomy" id="79078"/>
    <lineage>
        <taxon>Eukaryota</taxon>
        <taxon>Viridiplantae</taxon>
        <taxon>Streptophyta</taxon>
        <taxon>Embryophyta</taxon>
        <taxon>Tracheophyta</taxon>
        <taxon>Spermatophyta</taxon>
        <taxon>Magnoliopsida</taxon>
        <taxon>eudicotyledons</taxon>
        <taxon>Gunneridae</taxon>
        <taxon>Pentapetalae</taxon>
        <taxon>rosids</taxon>
        <taxon>fabids</taxon>
        <taxon>Fabales</taxon>
        <taxon>Fabaceae</taxon>
        <taxon>Papilionoideae</taxon>
        <taxon>50 kb inversion clade</taxon>
        <taxon>dalbergioids sensu lato</taxon>
        <taxon>Dalbergieae</taxon>
        <taxon>Pterocarpus clade</taxon>
        <taxon>Stylosanthes</taxon>
    </lineage>
</organism>
<sequence>MSCLQAHCLSSGFFAAKVRLEKELAATKDQVDVLTAERDSALAASLLKAKIDSLSEELRLVEGGRLSALARMKETVLDKAEVTVGHWRKEWKALAEETGEMVQETFDILMDQVRHLNSAINYSMITLDTRWDLMHEHL</sequence>
<evidence type="ECO:0000313" key="1">
    <source>
        <dbReference type="EMBL" id="MED6200924.1"/>
    </source>
</evidence>
<accession>A0ABU6XUV0</accession>
<evidence type="ECO:0000313" key="2">
    <source>
        <dbReference type="Proteomes" id="UP001341840"/>
    </source>
</evidence>
<comment type="caution">
    <text evidence="1">The sequence shown here is derived from an EMBL/GenBank/DDBJ whole genome shotgun (WGS) entry which is preliminary data.</text>
</comment>
<reference evidence="1 2" key="1">
    <citation type="journal article" date="2023" name="Plants (Basel)">
        <title>Bridging the Gap: Combining Genomics and Transcriptomics Approaches to Understand Stylosanthes scabra, an Orphan Legume from the Brazilian Caatinga.</title>
        <authorList>
            <person name="Ferreira-Neto J.R.C."/>
            <person name="da Silva M.D."/>
            <person name="Binneck E."/>
            <person name="de Melo N.F."/>
            <person name="da Silva R.H."/>
            <person name="de Melo A.L.T.M."/>
            <person name="Pandolfi V."/>
            <person name="Bustamante F.O."/>
            <person name="Brasileiro-Vidal A.C."/>
            <person name="Benko-Iseppon A.M."/>
        </authorList>
    </citation>
    <scope>NUCLEOTIDE SEQUENCE [LARGE SCALE GENOMIC DNA]</scope>
    <source>
        <tissue evidence="1">Leaves</tissue>
    </source>
</reference>
<keyword evidence="2" id="KW-1185">Reference proteome</keyword>
<dbReference type="EMBL" id="JASCZI010213165">
    <property type="protein sequence ID" value="MED6200924.1"/>
    <property type="molecule type" value="Genomic_DNA"/>
</dbReference>
<protein>
    <submittedName>
        <fullName evidence="1">Uncharacterized protein</fullName>
    </submittedName>
</protein>
<gene>
    <name evidence="1" type="ORF">PIB30_090050</name>
</gene>